<accession>A0A518FHV8</accession>
<dbReference type="Gene3D" id="3.40.50.300">
    <property type="entry name" value="P-loop containing nucleotide triphosphate hydrolases"/>
    <property type="match status" value="1"/>
</dbReference>
<dbReference type="PANTHER" id="PTHR35894">
    <property type="entry name" value="GENERAL SECRETION PATHWAY PROTEIN A-RELATED"/>
    <property type="match status" value="1"/>
</dbReference>
<evidence type="ECO:0000313" key="4">
    <source>
        <dbReference type="Proteomes" id="UP000315647"/>
    </source>
</evidence>
<dbReference type="InterPro" id="IPR049945">
    <property type="entry name" value="AAA_22"/>
</dbReference>
<sequence length="275" mass="30954">MYQSYWNLQSGPFEEKMDAAFFYESHPHQAGLLKLQYLVENRKGAGLLVGNAGIGKSYLCHVLKSQLSERHQPFVQLVFPQLSPVELISYLAVELGAEEAGIEPGTTGKDRIVRALDRQLQLLCEQGAQPVIVIDEAHLIADQRIFETLHQLLNFQQTSDIDFTLLLVGDRLLLSHLQRSAQLDDRISVRCLLKPFSAEETQRYVEHRLQVAGRTEPVFEAEAFQTLFELTQGNPRKINRLCDLGLLVGYADELPLITSDVLEAVSEELVTSIPD</sequence>
<dbReference type="GO" id="GO:0016887">
    <property type="term" value="F:ATP hydrolysis activity"/>
    <property type="evidence" value="ECO:0007669"/>
    <property type="project" value="InterPro"/>
</dbReference>
<name>A0A517Q117_9PLAN</name>
<evidence type="ECO:0000313" key="5">
    <source>
        <dbReference type="Proteomes" id="UP000320839"/>
    </source>
</evidence>
<dbReference type="AlphaFoldDB" id="A0A517Q117"/>
<evidence type="ECO:0000259" key="1">
    <source>
        <dbReference type="Pfam" id="PF13401"/>
    </source>
</evidence>
<evidence type="ECO:0000313" key="2">
    <source>
        <dbReference type="EMBL" id="QDT25286.1"/>
    </source>
</evidence>
<evidence type="ECO:0000313" key="3">
    <source>
        <dbReference type="EMBL" id="QDV15929.1"/>
    </source>
</evidence>
<dbReference type="SUPFAM" id="SSF52540">
    <property type="entry name" value="P-loop containing nucleoside triphosphate hydrolases"/>
    <property type="match status" value="1"/>
</dbReference>
<dbReference type="PANTHER" id="PTHR35894:SF1">
    <property type="entry name" value="PHOSPHORIBULOKINASE _ URIDINE KINASE FAMILY"/>
    <property type="match status" value="1"/>
</dbReference>
<dbReference type="EMBL" id="CP036317">
    <property type="protein sequence ID" value="QDV15929.1"/>
    <property type="molecule type" value="Genomic_DNA"/>
</dbReference>
<keyword evidence="4" id="KW-1185">Reference proteome</keyword>
<dbReference type="InterPro" id="IPR052026">
    <property type="entry name" value="ExeA_AAA_ATPase_DNA-bind"/>
</dbReference>
<dbReference type="Pfam" id="PF13401">
    <property type="entry name" value="AAA_22"/>
    <property type="match status" value="1"/>
</dbReference>
<accession>A0A517Q117</accession>
<protein>
    <recommendedName>
        <fullName evidence="1">ORC1/DEAH AAA+ ATPase domain-containing protein</fullName>
    </recommendedName>
</protein>
<proteinExistence type="predicted"/>
<reference evidence="2 4" key="1">
    <citation type="submission" date="2019-03" db="EMBL/GenBank/DDBJ databases">
        <title>Deep-cultivation of Planctomycetes and their phenomic and genomic characterization uncovers novel biology.</title>
        <authorList>
            <person name="Wiegand S."/>
            <person name="Jogler M."/>
            <person name="Boedeker C."/>
            <person name="Pinto D."/>
            <person name="Vollmers J."/>
            <person name="Rivas-Marin E."/>
            <person name="Kohn T."/>
            <person name="Peeters S.H."/>
            <person name="Heuer A."/>
            <person name="Rast P."/>
            <person name="Oberbeckmann S."/>
            <person name="Bunk B."/>
            <person name="Jeske O."/>
            <person name="Meyerdierks A."/>
            <person name="Storesund J.E."/>
            <person name="Kallscheuer N."/>
            <person name="Luecker S."/>
            <person name="Lage O.M."/>
            <person name="Pohl T."/>
            <person name="Merkel B.J."/>
            <person name="Hornburger P."/>
            <person name="Mueller R.-W."/>
            <person name="Bruemmer F."/>
            <person name="Labrenz M."/>
            <person name="Spormann A.M."/>
            <person name="Op den Camp H."/>
            <person name="Overmann J."/>
            <person name="Amann R."/>
            <person name="Jetten M.S.M."/>
            <person name="Mascher T."/>
            <person name="Medema M.H."/>
            <person name="Devos D.P."/>
            <person name="Kaster A.-K."/>
            <person name="Ovreas L."/>
            <person name="Rohde M."/>
            <person name="Galperin M.Y."/>
            <person name="Jogler C."/>
        </authorList>
    </citation>
    <scope>NUCLEOTIDE SEQUENCE [LARGE SCALE GENOMIC DNA]</scope>
    <source>
        <strain evidence="2 4">Enr10</strain>
        <strain evidence="3 5">Pan153</strain>
    </source>
</reference>
<gene>
    <name evidence="2" type="ORF">Enr10x_05810</name>
    <name evidence="3" type="ORF">Pan153_05480</name>
</gene>
<dbReference type="InterPro" id="IPR027417">
    <property type="entry name" value="P-loop_NTPase"/>
</dbReference>
<dbReference type="EMBL" id="CP037421">
    <property type="protein sequence ID" value="QDT25286.1"/>
    <property type="molecule type" value="Genomic_DNA"/>
</dbReference>
<organism evidence="2 4">
    <name type="scientific">Gimesia panareensis</name>
    <dbReference type="NCBI Taxonomy" id="2527978"/>
    <lineage>
        <taxon>Bacteria</taxon>
        <taxon>Pseudomonadati</taxon>
        <taxon>Planctomycetota</taxon>
        <taxon>Planctomycetia</taxon>
        <taxon>Planctomycetales</taxon>
        <taxon>Planctomycetaceae</taxon>
        <taxon>Gimesia</taxon>
    </lineage>
</organism>
<feature type="domain" description="ORC1/DEAH AAA+ ATPase" evidence="1">
    <location>
        <begin position="42"/>
        <end position="171"/>
    </location>
</feature>
<dbReference type="Proteomes" id="UP000320839">
    <property type="component" value="Chromosome"/>
</dbReference>
<dbReference type="Proteomes" id="UP000315647">
    <property type="component" value="Chromosome"/>
</dbReference>
<dbReference type="RefSeq" id="WP_145448085.1">
    <property type="nucleotide sequence ID" value="NZ_CP036317.1"/>
</dbReference>
<dbReference type="OrthoDB" id="9783370at2"/>